<keyword evidence="1" id="KW-0175">Coiled coil</keyword>
<name>A0A5R9PZH7_9GAMM</name>
<dbReference type="AlphaFoldDB" id="A0A5R9PZH7"/>
<dbReference type="OrthoDB" id="6329128at2"/>
<dbReference type="RefSeq" id="WP_138483711.1">
    <property type="nucleotide sequence ID" value="NZ_PPSW01000030.1"/>
</dbReference>
<comment type="caution">
    <text evidence="2">The sequence shown here is derived from an EMBL/GenBank/DDBJ whole genome shotgun (WGS) entry which is preliminary data.</text>
</comment>
<feature type="coiled-coil region" evidence="1">
    <location>
        <begin position="21"/>
        <end position="55"/>
    </location>
</feature>
<reference evidence="2 3" key="1">
    <citation type="submission" date="2018-01" db="EMBL/GenBank/DDBJ databases">
        <title>Co-occurrence of chitin degradation, pigmentation and bioactivity in marine Pseudoalteromonas.</title>
        <authorList>
            <person name="Paulsen S."/>
            <person name="Gram L."/>
            <person name="Machado H."/>
        </authorList>
    </citation>
    <scope>NUCLEOTIDE SEQUENCE [LARGE SCALE GENOMIC DNA]</scope>
    <source>
        <strain evidence="2 3">S3663</strain>
    </source>
</reference>
<evidence type="ECO:0000313" key="3">
    <source>
        <dbReference type="Proteomes" id="UP000309186"/>
    </source>
</evidence>
<evidence type="ECO:0000256" key="1">
    <source>
        <dbReference type="SAM" id="Coils"/>
    </source>
</evidence>
<evidence type="ECO:0000313" key="2">
    <source>
        <dbReference type="EMBL" id="TLX45736.1"/>
    </source>
</evidence>
<sequence>MFNYSKVALGIAACFALSGCLEVEDNNNNNNDALVKQLEQQNQILQNQLDYNKQQSEAWKTAITLVGSVELATEGDTLPSDLSVTFYHNGQWHDAVSLAADGSFEVSELPANTDFIAKVSSASNAIVKRHFFFRTPYKTDKFVQNLVAFEVGLPKTIEFTVLDEKTNLPFTDLHLEADLDADSNALNALKQVAGDNLSKATLNSETGMYELVVPKGITLFLQQDRDLDNDGTNDVTSFDARYSNQLENNQLFYLDKQKAEEFELVLNFINANGEAIKPEHVFATNNDFGSSDFTYDDTLKTHSVDANYLGSLRVYIPEFRINDTQYKSRSLTVRNYNEQTESYQVEGALNSWRDHNIAVENNVLSVVVVLEENTEQNLSLQVVTRTEELNQEQAFTYFFNAPIAINEETVVTVEKENALIATPGNASKDDSIEPGTTYFEYKNVEVESSSILSFNDTALTLKPNAKLEEGYSYRFNIEKIVNKKTDELEEINYSNTVTIENTEAFTDNAFVADNLNYRKEGELIISKNTANVAAGSNSDVRGQVCILVPSKFGVRFYDVTPKKAVVNGVETKINNSWSNGHSAQNFYQLADNENVSGSYPIRSSAQKNGTYSTTCLEMYDANYNSISSMEDNTPANENSVTVEIEYFIDANGEREYKTVEKKLYID</sequence>
<dbReference type="PROSITE" id="PS51257">
    <property type="entry name" value="PROKAR_LIPOPROTEIN"/>
    <property type="match status" value="1"/>
</dbReference>
<gene>
    <name evidence="2" type="ORF">C1E24_17640</name>
</gene>
<accession>A0A5R9PZH7</accession>
<proteinExistence type="predicted"/>
<protein>
    <recommendedName>
        <fullName evidence="4">Lipoprotein</fullName>
    </recommendedName>
</protein>
<dbReference type="Proteomes" id="UP000309186">
    <property type="component" value="Unassembled WGS sequence"/>
</dbReference>
<evidence type="ECO:0008006" key="4">
    <source>
        <dbReference type="Google" id="ProtNLM"/>
    </source>
</evidence>
<organism evidence="2 3">
    <name type="scientific">Pseudoalteromonas phenolica</name>
    <dbReference type="NCBI Taxonomy" id="161398"/>
    <lineage>
        <taxon>Bacteria</taxon>
        <taxon>Pseudomonadati</taxon>
        <taxon>Pseudomonadota</taxon>
        <taxon>Gammaproteobacteria</taxon>
        <taxon>Alteromonadales</taxon>
        <taxon>Pseudoalteromonadaceae</taxon>
        <taxon>Pseudoalteromonas</taxon>
    </lineage>
</organism>
<dbReference type="EMBL" id="PPSW01000030">
    <property type="protein sequence ID" value="TLX45736.1"/>
    <property type="molecule type" value="Genomic_DNA"/>
</dbReference>